<dbReference type="Proteomes" id="UP000838756">
    <property type="component" value="Unassembled WGS sequence"/>
</dbReference>
<protein>
    <submittedName>
        <fullName evidence="2">Jg8714 protein</fullName>
    </submittedName>
</protein>
<evidence type="ECO:0000313" key="3">
    <source>
        <dbReference type="Proteomes" id="UP000838756"/>
    </source>
</evidence>
<organism evidence="2 3">
    <name type="scientific">Pararge aegeria aegeria</name>
    <dbReference type="NCBI Taxonomy" id="348720"/>
    <lineage>
        <taxon>Eukaryota</taxon>
        <taxon>Metazoa</taxon>
        <taxon>Ecdysozoa</taxon>
        <taxon>Arthropoda</taxon>
        <taxon>Hexapoda</taxon>
        <taxon>Insecta</taxon>
        <taxon>Pterygota</taxon>
        <taxon>Neoptera</taxon>
        <taxon>Endopterygota</taxon>
        <taxon>Lepidoptera</taxon>
        <taxon>Glossata</taxon>
        <taxon>Ditrysia</taxon>
        <taxon>Papilionoidea</taxon>
        <taxon>Nymphalidae</taxon>
        <taxon>Satyrinae</taxon>
        <taxon>Satyrini</taxon>
        <taxon>Parargina</taxon>
        <taxon>Pararge</taxon>
    </lineage>
</organism>
<reference evidence="2" key="1">
    <citation type="submission" date="2022-03" db="EMBL/GenBank/DDBJ databases">
        <authorList>
            <person name="Lindestad O."/>
        </authorList>
    </citation>
    <scope>NUCLEOTIDE SEQUENCE</scope>
</reference>
<keyword evidence="3" id="KW-1185">Reference proteome</keyword>
<accession>A0A8S4S389</accession>
<evidence type="ECO:0000256" key="1">
    <source>
        <dbReference type="SAM" id="MobiDB-lite"/>
    </source>
</evidence>
<feature type="compositionally biased region" description="Polar residues" evidence="1">
    <location>
        <begin position="78"/>
        <end position="89"/>
    </location>
</feature>
<comment type="caution">
    <text evidence="2">The sequence shown here is derived from an EMBL/GenBank/DDBJ whole genome shotgun (WGS) entry which is preliminary data.</text>
</comment>
<name>A0A8S4S389_9NEOP</name>
<feature type="region of interest" description="Disordered" evidence="1">
    <location>
        <begin position="76"/>
        <end position="100"/>
    </location>
</feature>
<sequence length="126" mass="13746">MIAPEGHRQLVVSDIRNEKRNEEIRIKTRVTDIAQGVAKLNWKWVGHIAQRTDGRLGSEEMDGDPAPVNAALVVPQRGGQTTSNESLGATGSKRPRAVNFGTPYRSAVSSSGLQSVEVLMMMMMIT</sequence>
<evidence type="ECO:0000313" key="2">
    <source>
        <dbReference type="EMBL" id="CAH2245461.1"/>
    </source>
</evidence>
<proteinExistence type="predicted"/>
<dbReference type="AlphaFoldDB" id="A0A8S4S389"/>
<dbReference type="EMBL" id="CAKXAJ010025907">
    <property type="protein sequence ID" value="CAH2245461.1"/>
    <property type="molecule type" value="Genomic_DNA"/>
</dbReference>
<gene>
    <name evidence="2" type="primary">jg8714</name>
    <name evidence="2" type="ORF">PAEG_LOCUS21101</name>
</gene>
<dbReference type="OrthoDB" id="6938952at2759"/>